<comment type="caution">
    <text evidence="1">The sequence shown here is derived from an EMBL/GenBank/DDBJ whole genome shotgun (WGS) entry which is preliminary data.</text>
</comment>
<dbReference type="EMBL" id="WKKC01000021">
    <property type="protein sequence ID" value="MTE03648.1"/>
    <property type="molecule type" value="Genomic_DNA"/>
</dbReference>
<organism evidence="1 2">
    <name type="scientific">Lactobacillus johnsonii</name>
    <dbReference type="NCBI Taxonomy" id="33959"/>
    <lineage>
        <taxon>Bacteria</taxon>
        <taxon>Bacillati</taxon>
        <taxon>Bacillota</taxon>
        <taxon>Bacilli</taxon>
        <taxon>Lactobacillales</taxon>
        <taxon>Lactobacillaceae</taxon>
        <taxon>Lactobacillus</taxon>
    </lineage>
</organism>
<sequence length="115" mass="13254">MTKKEIIVDLKNKLKLVNSNFDVRQSNANVELAPFRSDTEIFLKTRDPEQLDIYFQDTAIGYMFQHEETGIWAFDNEQHFYDSVALKDIIIPAMAAIAESLDQLDKISKKKNNNG</sequence>
<dbReference type="AlphaFoldDB" id="A0A9X4XCK1"/>
<dbReference type="RefSeq" id="WP_155692817.1">
    <property type="nucleotide sequence ID" value="NZ_WKKC01000021.1"/>
</dbReference>
<name>A0A9X4XCK1_LACJH</name>
<proteinExistence type="predicted"/>
<protein>
    <recommendedName>
        <fullName evidence="3">DUF1828 domain-containing protein</fullName>
    </recommendedName>
</protein>
<evidence type="ECO:0008006" key="3">
    <source>
        <dbReference type="Google" id="ProtNLM"/>
    </source>
</evidence>
<evidence type="ECO:0000313" key="1">
    <source>
        <dbReference type="EMBL" id="MTE03648.1"/>
    </source>
</evidence>
<reference evidence="1 2" key="1">
    <citation type="submission" date="2019-11" db="EMBL/GenBank/DDBJ databases">
        <title>Gastrointestinal microbiota of Peromyscus leucopus.</title>
        <authorList>
            <person name="Milovic A."/>
            <person name="Bassam K."/>
            <person name="Barbour A.G."/>
        </authorList>
    </citation>
    <scope>NUCLEOTIDE SEQUENCE [LARGE SCALE GENOMIC DNA]</scope>
    <source>
        <strain evidence="1 2">LL8</strain>
    </source>
</reference>
<dbReference type="Proteomes" id="UP000488295">
    <property type="component" value="Unassembled WGS sequence"/>
</dbReference>
<evidence type="ECO:0000313" key="2">
    <source>
        <dbReference type="Proteomes" id="UP000488295"/>
    </source>
</evidence>
<accession>A0A9X4XCK1</accession>
<gene>
    <name evidence="1" type="ORF">GJU95_07690</name>
</gene>